<feature type="signal peptide" evidence="1">
    <location>
        <begin position="1"/>
        <end position="21"/>
    </location>
</feature>
<proteinExistence type="predicted"/>
<evidence type="ECO:0000256" key="1">
    <source>
        <dbReference type="SAM" id="SignalP"/>
    </source>
</evidence>
<evidence type="ECO:0000313" key="2">
    <source>
        <dbReference type="EMBL" id="MBE6270716.1"/>
    </source>
</evidence>
<protein>
    <recommendedName>
        <fullName evidence="4">CotH protein</fullName>
    </recommendedName>
</protein>
<dbReference type="Pfam" id="PF08757">
    <property type="entry name" value="CotH"/>
    <property type="match status" value="1"/>
</dbReference>
<feature type="chain" id="PRO_5038385311" description="CotH protein" evidence="1">
    <location>
        <begin position="22"/>
        <end position="458"/>
    </location>
</feature>
<accession>A0A9D5P831</accession>
<organism evidence="2 3">
    <name type="scientific">Xylanibacter ruminicola</name>
    <name type="common">Prevotella ruminicola</name>
    <dbReference type="NCBI Taxonomy" id="839"/>
    <lineage>
        <taxon>Bacteria</taxon>
        <taxon>Pseudomonadati</taxon>
        <taxon>Bacteroidota</taxon>
        <taxon>Bacteroidia</taxon>
        <taxon>Bacteroidales</taxon>
        <taxon>Prevotellaceae</taxon>
        <taxon>Xylanibacter</taxon>
    </lineage>
</organism>
<name>A0A9D5P831_XYLRU</name>
<keyword evidence="1" id="KW-0732">Signal</keyword>
<dbReference type="EMBL" id="SUYC01000006">
    <property type="protein sequence ID" value="MBE6270716.1"/>
    <property type="molecule type" value="Genomic_DNA"/>
</dbReference>
<evidence type="ECO:0000313" key="3">
    <source>
        <dbReference type="Proteomes" id="UP000806522"/>
    </source>
</evidence>
<dbReference type="InterPro" id="IPR014867">
    <property type="entry name" value="Spore_coat_CotH_CotH2/3/7"/>
</dbReference>
<dbReference type="Proteomes" id="UP000806522">
    <property type="component" value="Unassembled WGS sequence"/>
</dbReference>
<comment type="caution">
    <text evidence="2">The sequence shown here is derived from an EMBL/GenBank/DDBJ whole genome shotgun (WGS) entry which is preliminary data.</text>
</comment>
<dbReference type="AlphaFoldDB" id="A0A9D5P831"/>
<evidence type="ECO:0008006" key="4">
    <source>
        <dbReference type="Google" id="ProtNLM"/>
    </source>
</evidence>
<sequence length="458" mass="53193">MNLKLILSTLLFIAAASPAPAQQYKQLTDVPTVYIETENGQNITSKEEYIMCTFTMVDGDNTLRLENTQIRGRGNSSWWNSDKKPYRVKFDKKQTLLGEDFAKAKSWTLLANHGDKTMIRNALTYQLGRFIGMKFCPAAKFIDLYLNGKYRGTYQISDQVQVHKKRVEVDEDNGWLLEVANEYSKEDPYITSTRYGIMYNIKNPDDELLTMDKRIAIGQWLEAFEKAVTSNDYKDPEKGYRAYIDETDFINWYVGAELTGNIDALFSIYMYKEADEQKMHFGPLWDLDLGYDNSSEKSLLRQMEAYLGLANRPFEKILQRLWQDPWFAKACTDRMNQLVEAGLEQHLLTAIDSLRGAIWQSQTENFKVWPINQQVYSFEKHKYHNDYDSYISDLKAFVSTHIPYLQQTFAQKLTATGITAAKTTERNSSTLYDLQGRKVQQPNKKGIYIQNRQIITRQ</sequence>
<reference evidence="2" key="1">
    <citation type="submission" date="2019-04" db="EMBL/GenBank/DDBJ databases">
        <title>Evolution of Biomass-Degrading Anaerobic Consortia Revealed by Metagenomics.</title>
        <authorList>
            <person name="Peng X."/>
        </authorList>
    </citation>
    <scope>NUCLEOTIDE SEQUENCE</scope>
    <source>
        <strain evidence="2">SIG140</strain>
    </source>
</reference>
<gene>
    <name evidence="2" type="ORF">E7101_07170</name>
</gene>